<dbReference type="GO" id="GO:0005886">
    <property type="term" value="C:plasma membrane"/>
    <property type="evidence" value="ECO:0007669"/>
    <property type="project" value="TreeGrafter"/>
</dbReference>
<dbReference type="EMBL" id="JAVRRL010000041">
    <property type="protein sequence ID" value="KAK5111223.1"/>
    <property type="molecule type" value="Genomic_DNA"/>
</dbReference>
<feature type="transmembrane region" description="Helical" evidence="11">
    <location>
        <begin position="112"/>
        <end position="132"/>
    </location>
</feature>
<evidence type="ECO:0000256" key="9">
    <source>
        <dbReference type="ARBA" id="ARBA00023224"/>
    </source>
</evidence>
<dbReference type="PRINTS" id="PR00899">
    <property type="entry name" value="GPCRSTE3"/>
</dbReference>
<keyword evidence="3" id="KW-0589">Pheromone response</keyword>
<feature type="compositionally biased region" description="Polar residues" evidence="10">
    <location>
        <begin position="459"/>
        <end position="468"/>
    </location>
</feature>
<dbReference type="CDD" id="cd14966">
    <property type="entry name" value="7tmD_STE3"/>
    <property type="match status" value="1"/>
</dbReference>
<accession>A0AAN7TEE4</accession>
<evidence type="ECO:0000256" key="7">
    <source>
        <dbReference type="ARBA" id="ARBA00023136"/>
    </source>
</evidence>
<keyword evidence="6" id="KW-0297">G-protein coupled receptor</keyword>
<dbReference type="GO" id="GO:0000750">
    <property type="term" value="P:pheromone-dependent signal transduction involved in conjugation with cellular fusion"/>
    <property type="evidence" value="ECO:0007669"/>
    <property type="project" value="TreeGrafter"/>
</dbReference>
<sequence length="502" mass="55187">MAPVLARLASLARAVPDSASQAGATTTTQLPAQQLRPYPLSVTLAVLSLILCLLLLSPASWHYRNRNLGALLLVAWTILLNLQTFLNALLWSNDNIATWYNGAGLCDIEVKITVAWAVAAPACLAAVLRGLANAMDTSRVSVSKTRAQRYRDWVIDLAFCVGAPAMQMLFHYLVQPRRYVLFGITGCFPVVAPTALSVALIWATPVLWTMIDSYFALLILLRLLRYRMTIGSILGNSNMNKTRFLRLYIFCITLVSLFLPLQLWVLYFNLQKPLEPFVWSEIHDPGTWNDIMMIPSQGKALYTVYVWLGGGFFIFVFFGFGKDAVEMYRGAAMKVGLDKVFPSLSPNNTPRHSTAGMFNSVSSKAKLFLRRKSESVFGRKQDGGEDTTTTASIEEELSPMTGTFPHKLAAETSSFPRVEKGSKPYASRRTPLQRLTSVLETNRQSSGFGNFSLAGGPSAAQSATSGGRSVTKGSLEVIVRGDVRQDTEFAKTPSTMTGLHVV</sequence>
<comment type="subcellular location">
    <subcellularLocation>
        <location evidence="1">Membrane</location>
        <topology evidence="1">Multi-pass membrane protein</topology>
    </subcellularLocation>
</comment>
<feature type="transmembrane region" description="Helical" evidence="11">
    <location>
        <begin position="194"/>
        <end position="224"/>
    </location>
</feature>
<evidence type="ECO:0000256" key="3">
    <source>
        <dbReference type="ARBA" id="ARBA00022507"/>
    </source>
</evidence>
<dbReference type="Proteomes" id="UP001310890">
    <property type="component" value="Unassembled WGS sequence"/>
</dbReference>
<reference evidence="12" key="1">
    <citation type="submission" date="2023-08" db="EMBL/GenBank/DDBJ databases">
        <title>Black Yeasts Isolated from many extreme environments.</title>
        <authorList>
            <person name="Coleine C."/>
            <person name="Stajich J.E."/>
            <person name="Selbmann L."/>
        </authorList>
    </citation>
    <scope>NUCLEOTIDE SEQUENCE</scope>
    <source>
        <strain evidence="12">CCFEE 5401</strain>
    </source>
</reference>
<dbReference type="GO" id="GO:0004932">
    <property type="term" value="F:mating-type factor pheromone receptor activity"/>
    <property type="evidence" value="ECO:0007669"/>
    <property type="project" value="InterPro"/>
</dbReference>
<keyword evidence="8" id="KW-0675">Receptor</keyword>
<feature type="transmembrane region" description="Helical" evidence="11">
    <location>
        <begin position="245"/>
        <end position="267"/>
    </location>
</feature>
<dbReference type="PANTHER" id="PTHR28097:SF1">
    <property type="entry name" value="PHEROMONE A FACTOR RECEPTOR"/>
    <property type="match status" value="1"/>
</dbReference>
<evidence type="ECO:0000256" key="4">
    <source>
        <dbReference type="ARBA" id="ARBA00022692"/>
    </source>
</evidence>
<protein>
    <submittedName>
        <fullName evidence="12">Uncharacterized protein</fullName>
    </submittedName>
</protein>
<evidence type="ECO:0000256" key="1">
    <source>
        <dbReference type="ARBA" id="ARBA00004141"/>
    </source>
</evidence>
<comment type="similarity">
    <text evidence="2">Belongs to the G-protein coupled receptor 4 family.</text>
</comment>
<feature type="transmembrane region" description="Helical" evidence="11">
    <location>
        <begin position="153"/>
        <end position="174"/>
    </location>
</feature>
<evidence type="ECO:0000313" key="12">
    <source>
        <dbReference type="EMBL" id="KAK5111223.1"/>
    </source>
</evidence>
<dbReference type="InterPro" id="IPR001499">
    <property type="entry name" value="GPCR_STE3"/>
</dbReference>
<name>A0AAN7TEE4_9PEZI</name>
<dbReference type="PANTHER" id="PTHR28097">
    <property type="entry name" value="PHEROMONE A FACTOR RECEPTOR"/>
    <property type="match status" value="1"/>
</dbReference>
<evidence type="ECO:0000256" key="10">
    <source>
        <dbReference type="SAM" id="MobiDB-lite"/>
    </source>
</evidence>
<evidence type="ECO:0000256" key="2">
    <source>
        <dbReference type="ARBA" id="ARBA00011085"/>
    </source>
</evidence>
<dbReference type="Pfam" id="PF02076">
    <property type="entry name" value="STE3"/>
    <property type="match status" value="1"/>
</dbReference>
<feature type="transmembrane region" description="Helical" evidence="11">
    <location>
        <begin position="38"/>
        <end position="56"/>
    </location>
</feature>
<comment type="caution">
    <text evidence="12">The sequence shown here is derived from an EMBL/GenBank/DDBJ whole genome shotgun (WGS) entry which is preliminary data.</text>
</comment>
<evidence type="ECO:0000256" key="6">
    <source>
        <dbReference type="ARBA" id="ARBA00023040"/>
    </source>
</evidence>
<keyword evidence="5 11" id="KW-1133">Transmembrane helix</keyword>
<feature type="transmembrane region" description="Helical" evidence="11">
    <location>
        <begin position="300"/>
        <end position="320"/>
    </location>
</feature>
<evidence type="ECO:0000256" key="11">
    <source>
        <dbReference type="SAM" id="Phobius"/>
    </source>
</evidence>
<evidence type="ECO:0000313" key="13">
    <source>
        <dbReference type="Proteomes" id="UP001310890"/>
    </source>
</evidence>
<gene>
    <name evidence="12" type="ORF">LTR62_005251</name>
</gene>
<evidence type="ECO:0000256" key="8">
    <source>
        <dbReference type="ARBA" id="ARBA00023170"/>
    </source>
</evidence>
<keyword evidence="7 11" id="KW-0472">Membrane</keyword>
<feature type="transmembrane region" description="Helical" evidence="11">
    <location>
        <begin position="68"/>
        <end position="92"/>
    </location>
</feature>
<feature type="region of interest" description="Disordered" evidence="10">
    <location>
        <begin position="448"/>
        <end position="468"/>
    </location>
</feature>
<evidence type="ECO:0000256" key="5">
    <source>
        <dbReference type="ARBA" id="ARBA00022989"/>
    </source>
</evidence>
<keyword evidence="9" id="KW-0807">Transducer</keyword>
<keyword evidence="4 11" id="KW-0812">Transmembrane</keyword>
<organism evidence="12 13">
    <name type="scientific">Meristemomyces frigidus</name>
    <dbReference type="NCBI Taxonomy" id="1508187"/>
    <lineage>
        <taxon>Eukaryota</taxon>
        <taxon>Fungi</taxon>
        <taxon>Dikarya</taxon>
        <taxon>Ascomycota</taxon>
        <taxon>Pezizomycotina</taxon>
        <taxon>Dothideomycetes</taxon>
        <taxon>Dothideomycetidae</taxon>
        <taxon>Mycosphaerellales</taxon>
        <taxon>Teratosphaeriaceae</taxon>
        <taxon>Meristemomyces</taxon>
    </lineage>
</organism>
<proteinExistence type="inferred from homology"/>
<dbReference type="AlphaFoldDB" id="A0AAN7TEE4"/>